<sequence length="61" mass="6939">MTDTPLSCPKCNKRMTIIKGMVKCQCGYDNPATAEQIDYCITHGQRKRQVIEIDTAKGRYD</sequence>
<accession>A0A6M3IFV7</accession>
<name>A0A6M3IFV7_9ZZZZ</name>
<proteinExistence type="predicted"/>
<dbReference type="EMBL" id="MT141208">
    <property type="protein sequence ID" value="QJA56251.1"/>
    <property type="molecule type" value="Genomic_DNA"/>
</dbReference>
<reference evidence="1" key="1">
    <citation type="submission" date="2020-03" db="EMBL/GenBank/DDBJ databases">
        <title>The deep terrestrial virosphere.</title>
        <authorList>
            <person name="Holmfeldt K."/>
            <person name="Nilsson E."/>
            <person name="Simone D."/>
            <person name="Lopez-Fernandez M."/>
            <person name="Wu X."/>
            <person name="de Brujin I."/>
            <person name="Lundin D."/>
            <person name="Andersson A."/>
            <person name="Bertilsson S."/>
            <person name="Dopson M."/>
        </authorList>
    </citation>
    <scope>NUCLEOTIDE SEQUENCE</scope>
    <source>
        <strain evidence="1">MM415B01892</strain>
    </source>
</reference>
<dbReference type="AlphaFoldDB" id="A0A6M3IFV7"/>
<gene>
    <name evidence="1" type="ORF">MM415B01892_0009</name>
</gene>
<protein>
    <submittedName>
        <fullName evidence="1">Uncharacterized protein</fullName>
    </submittedName>
</protein>
<evidence type="ECO:0000313" key="1">
    <source>
        <dbReference type="EMBL" id="QJA56251.1"/>
    </source>
</evidence>
<organism evidence="1">
    <name type="scientific">viral metagenome</name>
    <dbReference type="NCBI Taxonomy" id="1070528"/>
    <lineage>
        <taxon>unclassified sequences</taxon>
        <taxon>metagenomes</taxon>
        <taxon>organismal metagenomes</taxon>
    </lineage>
</organism>